<accession>A0ACD5XE44</accession>
<proteinExistence type="predicted"/>
<evidence type="ECO:0000313" key="1">
    <source>
        <dbReference type="EnsemblPlants" id="AVESA.00010b.r2.4DG0759930.1.CDS.1"/>
    </source>
</evidence>
<dbReference type="EnsemblPlants" id="AVESA.00010b.r2.4DG0759930.1">
    <property type="protein sequence ID" value="AVESA.00010b.r2.4DG0759930.1.CDS.1"/>
    <property type="gene ID" value="AVESA.00010b.r2.4DG0759930"/>
</dbReference>
<sequence>MAFPLKQLVPCLCSILFLLLIVCFSHATAKPCKCSDSDQRSNYTLGAPSTHIGFYLIGKESGPVQAVDINTLGNLSDSDQKNIQVLSTTSLYISLWQYPPSRLVVDEASFSAIIVYQPLPNQGQNGLAFLIIPYLVAQSIKEKGFKDTLAIQDDGLLNIQGAARNATVSGGSSVSVRIGAIESNSSFRWVPDTMAIDIKVDSGLALNYSLWIDYDHVGRRLSVFVDVEGNPKPDNTIAEVKFNIRDGALPEASSYDGNPEFRYYRFGLLSTVAQQLSVIHWNVTVEDLPIYPDKGSSPGKVIILSSVLGSVAATTVMAIAVACYFNSRYRRWQKDLDQLARSMERLPGVPTKLEFADIKKATGNFHETMKLGGGGFGTVYRCTLPATASKTERPMDVAVKRFTRDVQNQRYDDFLAEVSIINRLRHKNIVPLVGKYSIIYLSIVDFLLIGVSTDY</sequence>
<organism evidence="1 2">
    <name type="scientific">Avena sativa</name>
    <name type="common">Oat</name>
    <dbReference type="NCBI Taxonomy" id="4498"/>
    <lineage>
        <taxon>Eukaryota</taxon>
        <taxon>Viridiplantae</taxon>
        <taxon>Streptophyta</taxon>
        <taxon>Embryophyta</taxon>
        <taxon>Tracheophyta</taxon>
        <taxon>Spermatophyta</taxon>
        <taxon>Magnoliopsida</taxon>
        <taxon>Liliopsida</taxon>
        <taxon>Poales</taxon>
        <taxon>Poaceae</taxon>
        <taxon>BOP clade</taxon>
        <taxon>Pooideae</taxon>
        <taxon>Poodae</taxon>
        <taxon>Poeae</taxon>
        <taxon>Poeae Chloroplast Group 1 (Aveneae type)</taxon>
        <taxon>Aveninae</taxon>
        <taxon>Avena</taxon>
    </lineage>
</organism>
<reference evidence="1" key="1">
    <citation type="submission" date="2021-05" db="EMBL/GenBank/DDBJ databases">
        <authorList>
            <person name="Scholz U."/>
            <person name="Mascher M."/>
            <person name="Fiebig A."/>
        </authorList>
    </citation>
    <scope>NUCLEOTIDE SEQUENCE [LARGE SCALE GENOMIC DNA]</scope>
</reference>
<protein>
    <submittedName>
        <fullName evidence="1">Uncharacterized protein</fullName>
    </submittedName>
</protein>
<name>A0ACD5XE44_AVESA</name>
<reference evidence="1" key="2">
    <citation type="submission" date="2025-09" db="UniProtKB">
        <authorList>
            <consortium name="EnsemblPlants"/>
        </authorList>
    </citation>
    <scope>IDENTIFICATION</scope>
</reference>
<keyword evidence="2" id="KW-1185">Reference proteome</keyword>
<dbReference type="Proteomes" id="UP001732700">
    <property type="component" value="Chromosome 4D"/>
</dbReference>
<evidence type="ECO:0000313" key="2">
    <source>
        <dbReference type="Proteomes" id="UP001732700"/>
    </source>
</evidence>